<reference evidence="1 2" key="1">
    <citation type="journal article" date="2018" name="Front. Plant Sci.">
        <title>Red Clover (Trifolium pratense) and Zigzag Clover (T. medium) - A Picture of Genomic Similarities and Differences.</title>
        <authorList>
            <person name="Dluhosova J."/>
            <person name="Istvanek J."/>
            <person name="Nedelnik J."/>
            <person name="Repkova J."/>
        </authorList>
    </citation>
    <scope>NUCLEOTIDE SEQUENCE [LARGE SCALE GENOMIC DNA]</scope>
    <source>
        <strain evidence="2">cv. 10/8</strain>
        <tissue evidence="1">Leaf</tissue>
    </source>
</reference>
<comment type="caution">
    <text evidence="1">The sequence shown here is derived from an EMBL/GenBank/DDBJ whole genome shotgun (WGS) entry which is preliminary data.</text>
</comment>
<dbReference type="AlphaFoldDB" id="A0A392S7T4"/>
<keyword evidence="2" id="KW-1185">Reference proteome</keyword>
<dbReference type="EMBL" id="LXQA010331457">
    <property type="protein sequence ID" value="MCI44502.1"/>
    <property type="molecule type" value="Genomic_DNA"/>
</dbReference>
<evidence type="ECO:0000313" key="1">
    <source>
        <dbReference type="EMBL" id="MCI44502.1"/>
    </source>
</evidence>
<evidence type="ECO:0000313" key="2">
    <source>
        <dbReference type="Proteomes" id="UP000265520"/>
    </source>
</evidence>
<accession>A0A392S7T4</accession>
<proteinExistence type="predicted"/>
<dbReference type="Proteomes" id="UP000265520">
    <property type="component" value="Unassembled WGS sequence"/>
</dbReference>
<organism evidence="1 2">
    <name type="scientific">Trifolium medium</name>
    <dbReference type="NCBI Taxonomy" id="97028"/>
    <lineage>
        <taxon>Eukaryota</taxon>
        <taxon>Viridiplantae</taxon>
        <taxon>Streptophyta</taxon>
        <taxon>Embryophyta</taxon>
        <taxon>Tracheophyta</taxon>
        <taxon>Spermatophyta</taxon>
        <taxon>Magnoliopsida</taxon>
        <taxon>eudicotyledons</taxon>
        <taxon>Gunneridae</taxon>
        <taxon>Pentapetalae</taxon>
        <taxon>rosids</taxon>
        <taxon>fabids</taxon>
        <taxon>Fabales</taxon>
        <taxon>Fabaceae</taxon>
        <taxon>Papilionoideae</taxon>
        <taxon>50 kb inversion clade</taxon>
        <taxon>NPAAA clade</taxon>
        <taxon>Hologalegina</taxon>
        <taxon>IRL clade</taxon>
        <taxon>Trifolieae</taxon>
        <taxon>Trifolium</taxon>
    </lineage>
</organism>
<name>A0A392S7T4_9FABA</name>
<protein>
    <submittedName>
        <fullName evidence="1">Uncharacterized protein</fullName>
    </submittedName>
</protein>
<sequence>MDNGCVEEQQALFEKPDVGMKNHLKPLFVRAKVNNVGVNKILIGGGAAVNLMPHSLLNKIGKYDTDLHSHNI</sequence>
<feature type="non-terminal residue" evidence="1">
    <location>
        <position position="72"/>
    </location>
</feature>